<keyword evidence="1" id="KW-0732">Signal</keyword>
<organism evidence="2 3">
    <name type="scientific">Proteiniphilum saccharofermentans</name>
    <dbReference type="NCBI Taxonomy" id="1642647"/>
    <lineage>
        <taxon>Bacteria</taxon>
        <taxon>Pseudomonadati</taxon>
        <taxon>Bacteroidota</taxon>
        <taxon>Bacteroidia</taxon>
        <taxon>Bacteroidales</taxon>
        <taxon>Dysgonomonadaceae</taxon>
        <taxon>Proteiniphilum</taxon>
    </lineage>
</organism>
<accession>A0A1R3T381</accession>
<evidence type="ECO:0000256" key="1">
    <source>
        <dbReference type="SAM" id="SignalP"/>
    </source>
</evidence>
<dbReference type="KEGG" id="psac:PSM36_2814"/>
<evidence type="ECO:0000313" key="3">
    <source>
        <dbReference type="Proteomes" id="UP000187464"/>
    </source>
</evidence>
<keyword evidence="3" id="KW-1185">Reference proteome</keyword>
<dbReference type="PROSITE" id="PS51257">
    <property type="entry name" value="PROKAR_LIPOPROTEIN"/>
    <property type="match status" value="1"/>
</dbReference>
<name>A0A1R3T381_9BACT</name>
<reference evidence="2 3" key="1">
    <citation type="submission" date="2016-08" db="EMBL/GenBank/DDBJ databases">
        <authorList>
            <person name="Seilhamer J.J."/>
        </authorList>
    </citation>
    <scope>NUCLEOTIDE SEQUENCE [LARGE SCALE GENOMIC DNA]</scope>
    <source>
        <strain evidence="2">M3/6</strain>
    </source>
</reference>
<sequence>MKKVILFLSVIGATLLMTSCLGEGGNNYTDSSFVYLDMDERGQIYGKTFSRWSGYSRVITTNSMLTMDPGTFKFMVYSWDEANGTAPITVDGQSFQADIVQLADKVIDISQKSLNMGGIPVVEEPVGFDEILDPLYSNSKSFMRDYWIIEYGYSAKKGETGRVEFYKRDELNEKGEIVIEAHLTLTGTPDGTTVEKRGDAVALYMGQLRSLAEGSQDKKLKIRFAYYKNKGDNTEPELVELQNAVEWNISEEN</sequence>
<feature type="chain" id="PRO_5012210083" evidence="1">
    <location>
        <begin position="23"/>
        <end position="253"/>
    </location>
</feature>
<feature type="signal peptide" evidence="1">
    <location>
        <begin position="1"/>
        <end position="22"/>
    </location>
</feature>
<protein>
    <submittedName>
        <fullName evidence="2">Putative secreted protein</fullName>
    </submittedName>
</protein>
<dbReference type="Proteomes" id="UP000187464">
    <property type="component" value="Chromosome I"/>
</dbReference>
<dbReference type="STRING" id="1642647.PSM36_2814"/>
<dbReference type="EMBL" id="LT605205">
    <property type="protein sequence ID" value="SCD21610.1"/>
    <property type="molecule type" value="Genomic_DNA"/>
</dbReference>
<dbReference type="RefSeq" id="WP_076931424.1">
    <property type="nucleotide sequence ID" value="NZ_LT605205.1"/>
</dbReference>
<proteinExistence type="predicted"/>
<gene>
    <name evidence="2" type="ORF">PSM36_2814</name>
</gene>
<evidence type="ECO:0000313" key="2">
    <source>
        <dbReference type="EMBL" id="SCD21610.1"/>
    </source>
</evidence>
<dbReference type="AlphaFoldDB" id="A0A1R3T381"/>